<evidence type="ECO:0000313" key="15">
    <source>
        <dbReference type="Proteomes" id="UP000035444"/>
    </source>
</evidence>
<keyword evidence="2 9" id="KW-0820">tRNA-binding</keyword>
<evidence type="ECO:0000256" key="8">
    <source>
        <dbReference type="ARBA" id="ARBA00023002"/>
    </source>
</evidence>
<evidence type="ECO:0000256" key="9">
    <source>
        <dbReference type="HAMAP-Rule" id="MF_02041"/>
    </source>
</evidence>
<dbReference type="AlphaFoldDB" id="A0A0H2MJ19"/>
<dbReference type="InterPro" id="IPR035587">
    <property type="entry name" value="DUS-like_FMN-bd"/>
</dbReference>
<feature type="domain" description="DUS-like FMN-binding" evidence="13">
    <location>
        <begin position="12"/>
        <end position="312"/>
    </location>
</feature>
<evidence type="ECO:0000256" key="6">
    <source>
        <dbReference type="ARBA" id="ARBA00022857"/>
    </source>
</evidence>
<dbReference type="PATRIC" id="fig|1489064.4.peg.1176"/>
<comment type="function">
    <text evidence="9">Catalyzes the synthesis of 5,6-dihydrouridine (D), a modified base found in the D-loop of most tRNAs, via the reduction of the C5-C6 double bond in target uridines. Specifically modifies U20 and U20a in tRNAs.</text>
</comment>
<comment type="catalytic activity">
    <reaction evidence="9">
        <text>5,6-dihydrouridine(20a) in tRNA + NADP(+) = uridine(20a) in tRNA + NADPH + H(+)</text>
        <dbReference type="Rhea" id="RHEA:53344"/>
        <dbReference type="Rhea" id="RHEA-COMP:13535"/>
        <dbReference type="Rhea" id="RHEA-COMP:13536"/>
        <dbReference type="ChEBI" id="CHEBI:15378"/>
        <dbReference type="ChEBI" id="CHEBI:57783"/>
        <dbReference type="ChEBI" id="CHEBI:58349"/>
        <dbReference type="ChEBI" id="CHEBI:65315"/>
        <dbReference type="ChEBI" id="CHEBI:74443"/>
    </reaction>
</comment>
<dbReference type="GO" id="GO:0000049">
    <property type="term" value="F:tRNA binding"/>
    <property type="evidence" value="ECO:0007669"/>
    <property type="project" value="UniProtKB-UniRule"/>
</dbReference>
<dbReference type="InterPro" id="IPR001269">
    <property type="entry name" value="DUS_fam"/>
</dbReference>
<dbReference type="EC" id="1.3.1.91" evidence="9"/>
<dbReference type="Gene3D" id="3.20.20.70">
    <property type="entry name" value="Aldolase class I"/>
    <property type="match status" value="1"/>
</dbReference>
<name>A0A0H2MJ19_9PROT</name>
<evidence type="ECO:0000256" key="12">
    <source>
        <dbReference type="PIRSR" id="PIRSR006621-2"/>
    </source>
</evidence>
<dbReference type="NCBIfam" id="NF008774">
    <property type="entry name" value="PRK11815.1"/>
    <property type="match status" value="1"/>
</dbReference>
<dbReference type="GO" id="GO:0010181">
    <property type="term" value="F:FMN binding"/>
    <property type="evidence" value="ECO:0007669"/>
    <property type="project" value="UniProtKB-UniRule"/>
</dbReference>
<dbReference type="GO" id="GO:0102266">
    <property type="term" value="F:tRNA-dihydrouridine20a synthase activity"/>
    <property type="evidence" value="ECO:0007669"/>
    <property type="project" value="RHEA"/>
</dbReference>
<dbReference type="Pfam" id="PF01207">
    <property type="entry name" value="Dus"/>
    <property type="match status" value="1"/>
</dbReference>
<keyword evidence="12" id="KW-0547">Nucleotide-binding</keyword>
<evidence type="ECO:0000256" key="2">
    <source>
        <dbReference type="ARBA" id="ARBA00022555"/>
    </source>
</evidence>
<dbReference type="InterPro" id="IPR004653">
    <property type="entry name" value="DusA"/>
</dbReference>
<evidence type="ECO:0000256" key="1">
    <source>
        <dbReference type="ARBA" id="ARBA00001917"/>
    </source>
</evidence>
<dbReference type="PIRSF" id="PIRSF006621">
    <property type="entry name" value="Dus"/>
    <property type="match status" value="1"/>
</dbReference>
<comment type="similarity">
    <text evidence="9">Belongs to the Dus family. DusA subfamily.</text>
</comment>
<feature type="site" description="Interacts with tRNA; defines subfamily-specific binding signature" evidence="9">
    <location>
        <position position="298"/>
    </location>
</feature>
<feature type="active site" description="Proton donor" evidence="9 11">
    <location>
        <position position="98"/>
    </location>
</feature>
<dbReference type="PROSITE" id="PS01136">
    <property type="entry name" value="UPF0034"/>
    <property type="match status" value="1"/>
</dbReference>
<sequence>MGNKALNRKVCVAPMLDWTDRHERSFLRMISQHTVLYTEMITTGALLHGRDPERFLKFDKQEHPIALQLGGSDPEAIKTCAAKAAAFGYDEVNLNVGCPSDRVQKGRFGACLMAEPDLVAECVSAMAQSGLATTVKTRIGIDEQDSYEFLHELVTKVKDAGCQTLIVHARKAWLEGLSPKQNREIPPLKYDVVYRVKQDFPDLEIILNGGVQTLEQVEGHLANVDGVMIGREAYQNPYILAEVDQRFYGETKIKDRSEVVDQLCIYAAERVAEGVPVKSITRHVLGLFNGLPGARAWRRSLSQNAFKPGSDESVIRQAYEEFLDAGQAREVA</sequence>
<dbReference type="NCBIfam" id="TIGR00742">
    <property type="entry name" value="yjbN"/>
    <property type="match status" value="1"/>
</dbReference>
<dbReference type="SUPFAM" id="SSF51395">
    <property type="entry name" value="FMN-linked oxidoreductases"/>
    <property type="match status" value="1"/>
</dbReference>
<feature type="site" description="Interacts with tRNA" evidence="9">
    <location>
        <position position="183"/>
    </location>
</feature>
<accession>A0A0H2MJ19</accession>
<dbReference type="Proteomes" id="UP000035444">
    <property type="component" value="Unassembled WGS sequence"/>
</dbReference>
<keyword evidence="8 9" id="KW-0560">Oxidoreductase</keyword>
<comment type="catalytic activity">
    <reaction evidence="9">
        <text>5,6-dihydrouridine(20a) in tRNA + NAD(+) = uridine(20a) in tRNA + NADH + H(+)</text>
        <dbReference type="Rhea" id="RHEA:53348"/>
        <dbReference type="Rhea" id="RHEA-COMP:13535"/>
        <dbReference type="Rhea" id="RHEA-COMP:13536"/>
        <dbReference type="ChEBI" id="CHEBI:15378"/>
        <dbReference type="ChEBI" id="CHEBI:57540"/>
        <dbReference type="ChEBI" id="CHEBI:57945"/>
        <dbReference type="ChEBI" id="CHEBI:65315"/>
        <dbReference type="ChEBI" id="CHEBI:74443"/>
    </reaction>
</comment>
<dbReference type="InterPro" id="IPR018517">
    <property type="entry name" value="tRNA_hU_synthase_CS"/>
</dbReference>
<feature type="binding site" evidence="9">
    <location>
        <begin position="14"/>
        <end position="16"/>
    </location>
    <ligand>
        <name>FMN</name>
        <dbReference type="ChEBI" id="CHEBI:58210"/>
    </ligand>
</feature>
<comment type="similarity">
    <text evidence="10">Belongs to the dus family.</text>
</comment>
<proteinExistence type="inferred from homology"/>
<evidence type="ECO:0000256" key="5">
    <source>
        <dbReference type="ARBA" id="ARBA00022694"/>
    </source>
</evidence>
<comment type="catalytic activity">
    <reaction evidence="9">
        <text>5,6-dihydrouridine(20) in tRNA + NAD(+) = uridine(20) in tRNA + NADH + H(+)</text>
        <dbReference type="Rhea" id="RHEA:53340"/>
        <dbReference type="Rhea" id="RHEA-COMP:13533"/>
        <dbReference type="Rhea" id="RHEA-COMP:13534"/>
        <dbReference type="ChEBI" id="CHEBI:15378"/>
        <dbReference type="ChEBI" id="CHEBI:57540"/>
        <dbReference type="ChEBI" id="CHEBI:57945"/>
        <dbReference type="ChEBI" id="CHEBI:65315"/>
        <dbReference type="ChEBI" id="CHEBI:74443"/>
        <dbReference type="EC" id="1.3.1.91"/>
    </reaction>
</comment>
<dbReference type="Gene3D" id="1.20.120.1460">
    <property type="match status" value="1"/>
</dbReference>
<protein>
    <recommendedName>
        <fullName evidence="9">tRNA-dihydrouridine(20/20a) synthase</fullName>
        <ecNumber evidence="9">1.3.1.91</ecNumber>
    </recommendedName>
    <alternativeName>
        <fullName evidence="9">U20-specific dihydrouridine synthase</fullName>
        <shortName evidence="9">U20-specific Dus</shortName>
    </alternativeName>
    <alternativeName>
        <fullName evidence="9">tRNA-dihydrouridine synthase A</fullName>
    </alternativeName>
</protein>
<feature type="binding site" evidence="9 12">
    <location>
        <position position="136"/>
    </location>
    <ligand>
        <name>FMN</name>
        <dbReference type="ChEBI" id="CHEBI:58210"/>
    </ligand>
</feature>
<dbReference type="RefSeq" id="WP_047762317.1">
    <property type="nucleotide sequence ID" value="NZ_LAQL01000002.1"/>
</dbReference>
<dbReference type="PANTHER" id="PTHR42907">
    <property type="entry name" value="FMN-LINKED OXIDOREDUCTASES SUPERFAMILY PROTEIN"/>
    <property type="match status" value="1"/>
</dbReference>
<organism evidence="14 15">
    <name type="scientific">Kiloniella spongiae</name>
    <dbReference type="NCBI Taxonomy" id="1489064"/>
    <lineage>
        <taxon>Bacteria</taxon>
        <taxon>Pseudomonadati</taxon>
        <taxon>Pseudomonadota</taxon>
        <taxon>Alphaproteobacteria</taxon>
        <taxon>Rhodospirillales</taxon>
        <taxon>Kiloniellaceae</taxon>
        <taxon>Kiloniella</taxon>
    </lineage>
</organism>
<gene>
    <name evidence="9" type="primary">dusA</name>
    <name evidence="14" type="ORF">WH96_01285</name>
</gene>
<dbReference type="EMBL" id="LAQL01000002">
    <property type="protein sequence ID" value="KLN62191.1"/>
    <property type="molecule type" value="Genomic_DNA"/>
</dbReference>
<feature type="binding site" evidence="9 12">
    <location>
        <begin position="208"/>
        <end position="210"/>
    </location>
    <ligand>
        <name>FMN</name>
        <dbReference type="ChEBI" id="CHEBI:58210"/>
    </ligand>
</feature>
<dbReference type="HAMAP" id="MF_02041">
    <property type="entry name" value="DusA_subfam"/>
    <property type="match status" value="1"/>
</dbReference>
<reference evidence="14 15" key="1">
    <citation type="submission" date="2015-03" db="EMBL/GenBank/DDBJ databases">
        <title>Genome Sequence of Kiloniella spongiae MEBiC09566, isolated from a marine sponge.</title>
        <authorList>
            <person name="Shao Z."/>
            <person name="Wang L."/>
            <person name="Li X."/>
        </authorList>
    </citation>
    <scope>NUCLEOTIDE SEQUENCE [LARGE SCALE GENOMIC DNA]</scope>
    <source>
        <strain evidence="14 15">MEBiC09566</strain>
    </source>
</reference>
<comment type="catalytic activity">
    <reaction evidence="9">
        <text>5,6-dihydrouridine(20) in tRNA + NADP(+) = uridine(20) in tRNA + NADPH + H(+)</text>
        <dbReference type="Rhea" id="RHEA:53336"/>
        <dbReference type="Rhea" id="RHEA-COMP:13533"/>
        <dbReference type="Rhea" id="RHEA-COMP:13534"/>
        <dbReference type="ChEBI" id="CHEBI:15378"/>
        <dbReference type="ChEBI" id="CHEBI:57783"/>
        <dbReference type="ChEBI" id="CHEBI:58349"/>
        <dbReference type="ChEBI" id="CHEBI:65315"/>
        <dbReference type="ChEBI" id="CHEBI:74443"/>
        <dbReference type="EC" id="1.3.1.91"/>
    </reaction>
</comment>
<keyword evidence="3 9" id="KW-0285">Flavoprotein</keyword>
<feature type="binding site" evidence="9 12">
    <location>
        <position position="168"/>
    </location>
    <ligand>
        <name>FMN</name>
        <dbReference type="ChEBI" id="CHEBI:58210"/>
    </ligand>
</feature>
<evidence type="ECO:0000256" key="3">
    <source>
        <dbReference type="ARBA" id="ARBA00022630"/>
    </source>
</evidence>
<keyword evidence="4 9" id="KW-0288">FMN</keyword>
<feature type="binding site" evidence="9 12">
    <location>
        <begin position="230"/>
        <end position="231"/>
    </location>
    <ligand>
        <name>FMN</name>
        <dbReference type="ChEBI" id="CHEBI:58210"/>
    </ligand>
</feature>
<evidence type="ECO:0000256" key="10">
    <source>
        <dbReference type="PIRNR" id="PIRNR006621"/>
    </source>
</evidence>
<feature type="site" description="Interacts with tRNA; defines subfamily-specific binding signature" evidence="9">
    <location>
        <position position="295"/>
    </location>
</feature>
<feature type="binding site" evidence="9 12">
    <location>
        <position position="68"/>
    </location>
    <ligand>
        <name>FMN</name>
        <dbReference type="ChEBI" id="CHEBI:58210"/>
    </ligand>
</feature>
<evidence type="ECO:0000256" key="4">
    <source>
        <dbReference type="ARBA" id="ARBA00022643"/>
    </source>
</evidence>
<keyword evidence="5 9" id="KW-0819">tRNA processing</keyword>
<evidence type="ECO:0000256" key="11">
    <source>
        <dbReference type="PIRSR" id="PIRSR006621-1"/>
    </source>
</evidence>
<dbReference type="PANTHER" id="PTHR42907:SF1">
    <property type="entry name" value="FMN-LINKED OXIDOREDUCTASES SUPERFAMILY PROTEIN"/>
    <property type="match status" value="1"/>
</dbReference>
<dbReference type="STRING" id="1489064.WH96_01285"/>
<feature type="site" description="Interacts with tRNA; defines subfamily-specific binding signature" evidence="9">
    <location>
        <position position="180"/>
    </location>
</feature>
<keyword evidence="6 9" id="KW-0521">NADP</keyword>
<dbReference type="CDD" id="cd02801">
    <property type="entry name" value="DUS_like_FMN"/>
    <property type="match status" value="1"/>
</dbReference>
<keyword evidence="15" id="KW-1185">Reference proteome</keyword>
<dbReference type="GO" id="GO:0102264">
    <property type="term" value="F:tRNA-dihydrouridine20 synthase activity"/>
    <property type="evidence" value="ECO:0007669"/>
    <property type="project" value="UniProtKB-EC"/>
</dbReference>
<keyword evidence="7 9" id="KW-0694">RNA-binding</keyword>
<evidence type="ECO:0000256" key="7">
    <source>
        <dbReference type="ARBA" id="ARBA00022884"/>
    </source>
</evidence>
<dbReference type="GO" id="GO:0050660">
    <property type="term" value="F:flavin adenine dinucleotide binding"/>
    <property type="evidence" value="ECO:0007669"/>
    <property type="project" value="InterPro"/>
</dbReference>
<comment type="caution">
    <text evidence="14">The sequence shown here is derived from an EMBL/GenBank/DDBJ whole genome shotgun (WGS) entry which is preliminary data.</text>
</comment>
<comment type="cofactor">
    <cofactor evidence="1 9 10 12">
        <name>FMN</name>
        <dbReference type="ChEBI" id="CHEBI:58210"/>
    </cofactor>
</comment>
<evidence type="ECO:0000313" key="14">
    <source>
        <dbReference type="EMBL" id="KLN62191.1"/>
    </source>
</evidence>
<feature type="site" description="Interacts with tRNA" evidence="9">
    <location>
        <position position="95"/>
    </location>
</feature>
<evidence type="ECO:0000259" key="13">
    <source>
        <dbReference type="Pfam" id="PF01207"/>
    </source>
</evidence>
<dbReference type="OrthoDB" id="9783413at2"/>
<dbReference type="InterPro" id="IPR013785">
    <property type="entry name" value="Aldolase_TIM"/>
</dbReference>